<dbReference type="PANTHER" id="PTHR19256">
    <property type="entry name" value="T-CELL RECEPTOR GAMMA CHAIN"/>
    <property type="match status" value="1"/>
</dbReference>
<proteinExistence type="predicted"/>
<keyword evidence="3" id="KW-0732">Signal</keyword>
<gene>
    <name evidence="5" type="ORF">J1605_013346</name>
</gene>
<dbReference type="InterPro" id="IPR007110">
    <property type="entry name" value="Ig-like_dom"/>
</dbReference>
<dbReference type="InterPro" id="IPR003599">
    <property type="entry name" value="Ig_sub"/>
</dbReference>
<dbReference type="Gene3D" id="2.60.40.10">
    <property type="entry name" value="Immunoglobulins"/>
    <property type="match status" value="1"/>
</dbReference>
<protein>
    <recommendedName>
        <fullName evidence="4">Ig-like domain-containing protein</fullName>
    </recommendedName>
</protein>
<organism evidence="5 6">
    <name type="scientific">Eschrichtius robustus</name>
    <name type="common">California gray whale</name>
    <name type="synonym">Eschrichtius gibbosus</name>
    <dbReference type="NCBI Taxonomy" id="9764"/>
    <lineage>
        <taxon>Eukaryota</taxon>
        <taxon>Metazoa</taxon>
        <taxon>Chordata</taxon>
        <taxon>Craniata</taxon>
        <taxon>Vertebrata</taxon>
        <taxon>Euteleostomi</taxon>
        <taxon>Mammalia</taxon>
        <taxon>Eutheria</taxon>
        <taxon>Laurasiatheria</taxon>
        <taxon>Artiodactyla</taxon>
        <taxon>Whippomorpha</taxon>
        <taxon>Cetacea</taxon>
        <taxon>Mysticeti</taxon>
        <taxon>Eschrichtiidae</taxon>
        <taxon>Eschrichtius</taxon>
    </lineage>
</organism>
<feature type="domain" description="Ig-like" evidence="4">
    <location>
        <begin position="5"/>
        <end position="117"/>
    </location>
</feature>
<dbReference type="Pfam" id="PF07686">
    <property type="entry name" value="V-set"/>
    <property type="match status" value="1"/>
</dbReference>
<name>A0AB34GJW4_ESCRO</name>
<keyword evidence="6" id="KW-1185">Reference proteome</keyword>
<dbReference type="InterPro" id="IPR036179">
    <property type="entry name" value="Ig-like_dom_sf"/>
</dbReference>
<evidence type="ECO:0000256" key="1">
    <source>
        <dbReference type="ARBA" id="ARBA00023170"/>
    </source>
</evidence>
<evidence type="ECO:0000256" key="2">
    <source>
        <dbReference type="ARBA" id="ARBA00023319"/>
    </source>
</evidence>
<evidence type="ECO:0000313" key="6">
    <source>
        <dbReference type="Proteomes" id="UP001159641"/>
    </source>
</evidence>
<dbReference type="EMBL" id="JAIQCJ010002240">
    <property type="protein sequence ID" value="KAJ8778669.1"/>
    <property type="molecule type" value="Genomic_DNA"/>
</dbReference>
<dbReference type="Proteomes" id="UP001159641">
    <property type="component" value="Unassembled WGS sequence"/>
</dbReference>
<feature type="signal peptide" evidence="3">
    <location>
        <begin position="1"/>
        <end position="19"/>
    </location>
</feature>
<feature type="chain" id="PRO_5044293674" description="Ig-like domain-containing protein" evidence="3">
    <location>
        <begin position="20"/>
        <end position="156"/>
    </location>
</feature>
<dbReference type="SMART" id="SM00406">
    <property type="entry name" value="IGv"/>
    <property type="match status" value="1"/>
</dbReference>
<dbReference type="SMART" id="SM00409">
    <property type="entry name" value="IG"/>
    <property type="match status" value="1"/>
</dbReference>
<sequence length="156" mass="18141">MLLLPQVLVVASLGTYTSGDIQITQRITSITKTKGNTASLECQIKTDMLKKSVYIHWYRQKPEQPLNRILYISSNENFVHEQGISEERYEARKWPSNSLLSLRIHGATEEDAALYYCACWDTRAPEPQLLKPMRLESMLRNKRSHRNEKLAHHNEE</sequence>
<keyword evidence="2" id="KW-0393">Immunoglobulin domain</keyword>
<evidence type="ECO:0000259" key="4">
    <source>
        <dbReference type="PROSITE" id="PS50835"/>
    </source>
</evidence>
<dbReference type="AlphaFoldDB" id="A0AB34GJW4"/>
<comment type="caution">
    <text evidence="5">The sequence shown here is derived from an EMBL/GenBank/DDBJ whole genome shotgun (WGS) entry which is preliminary data.</text>
</comment>
<evidence type="ECO:0000256" key="3">
    <source>
        <dbReference type="SAM" id="SignalP"/>
    </source>
</evidence>
<keyword evidence="1" id="KW-0675">Receptor</keyword>
<dbReference type="PROSITE" id="PS50835">
    <property type="entry name" value="IG_LIKE"/>
    <property type="match status" value="1"/>
</dbReference>
<evidence type="ECO:0000313" key="5">
    <source>
        <dbReference type="EMBL" id="KAJ8778669.1"/>
    </source>
</evidence>
<dbReference type="InterPro" id="IPR013106">
    <property type="entry name" value="Ig_V-set"/>
</dbReference>
<dbReference type="SUPFAM" id="SSF48726">
    <property type="entry name" value="Immunoglobulin"/>
    <property type="match status" value="1"/>
</dbReference>
<accession>A0AB34GJW4</accession>
<dbReference type="InterPro" id="IPR051117">
    <property type="entry name" value="TRG_var/const_region"/>
</dbReference>
<dbReference type="InterPro" id="IPR013783">
    <property type="entry name" value="Ig-like_fold"/>
</dbReference>
<reference evidence="5 6" key="1">
    <citation type="submission" date="2022-11" db="EMBL/GenBank/DDBJ databases">
        <title>Whole genome sequence of Eschrichtius robustus ER-17-0199.</title>
        <authorList>
            <person name="Bruniche-Olsen A."/>
            <person name="Black A.N."/>
            <person name="Fields C.J."/>
            <person name="Walden K."/>
            <person name="Dewoody J.A."/>
        </authorList>
    </citation>
    <scope>NUCLEOTIDE SEQUENCE [LARGE SCALE GENOMIC DNA]</scope>
    <source>
        <strain evidence="5">ER-17-0199</strain>
        <tissue evidence="5">Blubber</tissue>
    </source>
</reference>
<dbReference type="PANTHER" id="PTHR19256:SF62">
    <property type="entry name" value="IG-LIKE DOMAIN-CONTAINING PROTEIN"/>
    <property type="match status" value="1"/>
</dbReference>